<protein>
    <submittedName>
        <fullName evidence="2">Uncharacterized protein LOC113502056</fullName>
    </submittedName>
</protein>
<dbReference type="RefSeq" id="XP_026739236.1">
    <property type="nucleotide sequence ID" value="XM_026883435.1"/>
</dbReference>
<dbReference type="KEGG" id="tnl:113502056"/>
<dbReference type="InParanoid" id="A0A7E5WGH8"/>
<evidence type="ECO:0000313" key="1">
    <source>
        <dbReference type="Proteomes" id="UP000322000"/>
    </source>
</evidence>
<dbReference type="Proteomes" id="UP000322000">
    <property type="component" value="Chromosome 16"/>
</dbReference>
<organism evidence="1 2">
    <name type="scientific">Trichoplusia ni</name>
    <name type="common">Cabbage looper</name>
    <dbReference type="NCBI Taxonomy" id="7111"/>
    <lineage>
        <taxon>Eukaryota</taxon>
        <taxon>Metazoa</taxon>
        <taxon>Ecdysozoa</taxon>
        <taxon>Arthropoda</taxon>
        <taxon>Hexapoda</taxon>
        <taxon>Insecta</taxon>
        <taxon>Pterygota</taxon>
        <taxon>Neoptera</taxon>
        <taxon>Endopterygota</taxon>
        <taxon>Lepidoptera</taxon>
        <taxon>Glossata</taxon>
        <taxon>Ditrysia</taxon>
        <taxon>Noctuoidea</taxon>
        <taxon>Noctuidae</taxon>
        <taxon>Plusiinae</taxon>
        <taxon>Trichoplusia</taxon>
    </lineage>
</organism>
<dbReference type="AlphaFoldDB" id="A0A7E5WGH8"/>
<gene>
    <name evidence="2" type="primary">LOC113502056</name>
</gene>
<sequence>MVSFGSALTALGHEAEEESLEEDNFIENDDDETKLPPYADCWMSLNAGDLFQVVEEIDERYSKSRIKIQEMVHTKNFDDTMLQYEFGEVPFVRVLIVVFNQAFLGTGGAAIRELYHTHFHFPTIPSGINLGGFCMQRMPESVLFFHRMKLRNNTYFRVDSLTNDLGRLVMYSNLSLNDLHLKGAYERALTDRDPSTLIYAPTYGEVEILLKNVKYDLEGRYRLVKGRLMLELISSELRMDDVLMTYMNQAIKNQAVRISKGNIGVWNVNYLTDFKKLLKYYFLIPETFISRLKLDLDKWIKDYFNDFLIYAELEGLTCVCLRKYDKEKAAALEKYTDEALMKIRERIRELHADAIRVPEFTIFSKYFQQIKLYDGVLRGLDSIYRRSVATGIKKGAIRKVDTIVGFSKLKVVYKYEAVIPTGVPPLTGVMTLSANELTAHLSLSLVNNPESIDLDINFLEQMKPESLTVEGAANIMISNFKHLLEHQIVAIMGNTLIHGVSMLRSLPRCGKDILHATSYTYIL</sequence>
<reference evidence="2" key="1">
    <citation type="submission" date="2025-08" db="UniProtKB">
        <authorList>
            <consortium name="RefSeq"/>
        </authorList>
    </citation>
    <scope>IDENTIFICATION</scope>
</reference>
<name>A0A7E5WGH8_TRINI</name>
<keyword evidence="1" id="KW-1185">Reference proteome</keyword>
<evidence type="ECO:0000313" key="2">
    <source>
        <dbReference type="RefSeq" id="XP_026739236.1"/>
    </source>
</evidence>
<proteinExistence type="predicted"/>
<dbReference type="GeneID" id="113502056"/>
<dbReference type="OrthoDB" id="7480311at2759"/>
<accession>A0A7E5WGH8</accession>